<reference evidence="2" key="2">
    <citation type="submission" date="2019-06" db="EMBL/GenBank/DDBJ databases">
        <title>Co-occurence of chitin degradation, pigmentation and bioactivity in marine Pseudoalteromonas.</title>
        <authorList>
            <person name="Sonnenschein E.C."/>
            <person name="Bech P.K."/>
        </authorList>
    </citation>
    <scope>NUCLEOTIDE SEQUENCE [LARGE SCALE GENOMIC DNA]</scope>
    <source>
        <strain evidence="2">S3790</strain>
    </source>
</reference>
<comment type="caution">
    <text evidence="1">The sequence shown here is derived from an EMBL/GenBank/DDBJ whole genome shotgun (WGS) entry which is preliminary data.</text>
</comment>
<proteinExistence type="predicted"/>
<dbReference type="RefSeq" id="WP_138592614.1">
    <property type="nucleotide sequence ID" value="NZ_PNBX01000064.1"/>
</dbReference>
<evidence type="ECO:0000313" key="2">
    <source>
        <dbReference type="Proteomes" id="UP000307217"/>
    </source>
</evidence>
<dbReference type="AlphaFoldDB" id="A0A5S3V675"/>
<evidence type="ECO:0000313" key="1">
    <source>
        <dbReference type="EMBL" id="TMO67028.1"/>
    </source>
</evidence>
<name>A0A5S3V675_9GAMM</name>
<protein>
    <submittedName>
        <fullName evidence="1">Uncharacterized protein</fullName>
    </submittedName>
</protein>
<dbReference type="EMBL" id="PNBX01000064">
    <property type="protein sequence ID" value="TMO67028.1"/>
    <property type="molecule type" value="Genomic_DNA"/>
</dbReference>
<gene>
    <name evidence="1" type="ORF">CWC19_14955</name>
</gene>
<dbReference type="Proteomes" id="UP000307217">
    <property type="component" value="Unassembled WGS sequence"/>
</dbReference>
<sequence>MIKKTLFLTVVIVLFVAYDYFSSPQSNGYKIVSGASLEEVFNEKSSNSSVLLSNIKNSNVSKVESNNTNKPSSIKSHEFKSFEHNKLDRYLNKNDPLYQSLVDNLNKNNDGKIPSMIILDNIYYAAYLNKGEVEFHYTHLDQIVRMSKSPENAFNELYEQLTADEGLGDWNNEKTQQVGNILKSINTQNIMFNAIECREQMCVIEGGPNTDKDVMAFLKKLREQGYCRVHEYLPKVGMFVFSFAPVKCH</sequence>
<reference evidence="1 2" key="1">
    <citation type="submission" date="2018-01" db="EMBL/GenBank/DDBJ databases">
        <authorList>
            <person name="Paulsen S."/>
            <person name="Gram L.K."/>
        </authorList>
    </citation>
    <scope>NUCLEOTIDE SEQUENCE [LARGE SCALE GENOMIC DNA]</scope>
    <source>
        <strain evidence="1 2">S3790</strain>
    </source>
</reference>
<accession>A0A5S3V675</accession>
<organism evidence="1 2">
    <name type="scientific">Pseudoalteromonas aurantia</name>
    <dbReference type="NCBI Taxonomy" id="43654"/>
    <lineage>
        <taxon>Bacteria</taxon>
        <taxon>Pseudomonadati</taxon>
        <taxon>Pseudomonadota</taxon>
        <taxon>Gammaproteobacteria</taxon>
        <taxon>Alteromonadales</taxon>
        <taxon>Pseudoalteromonadaceae</taxon>
        <taxon>Pseudoalteromonas</taxon>
    </lineage>
</organism>